<dbReference type="EMBL" id="CATOUU010000347">
    <property type="protein sequence ID" value="CAI9925821.1"/>
    <property type="molecule type" value="Genomic_DNA"/>
</dbReference>
<organism evidence="1">
    <name type="scientific">Hexamita inflata</name>
    <dbReference type="NCBI Taxonomy" id="28002"/>
    <lineage>
        <taxon>Eukaryota</taxon>
        <taxon>Metamonada</taxon>
        <taxon>Diplomonadida</taxon>
        <taxon>Hexamitidae</taxon>
        <taxon>Hexamitinae</taxon>
        <taxon>Hexamita</taxon>
    </lineage>
</organism>
<evidence type="ECO:0000313" key="2">
    <source>
        <dbReference type="EMBL" id="CAL6018838.1"/>
    </source>
</evidence>
<name>A0AA86NW72_9EUKA</name>
<accession>A0AA86NW72</accession>
<dbReference type="EMBL" id="CAXDID020000081">
    <property type="protein sequence ID" value="CAL6018838.1"/>
    <property type="molecule type" value="Genomic_DNA"/>
</dbReference>
<proteinExistence type="predicted"/>
<evidence type="ECO:0000313" key="1">
    <source>
        <dbReference type="EMBL" id="CAI9925821.1"/>
    </source>
</evidence>
<dbReference type="AlphaFoldDB" id="A0AA86NW72"/>
<dbReference type="Proteomes" id="UP001642409">
    <property type="component" value="Unassembled WGS sequence"/>
</dbReference>
<sequence>MLEKCGGAELNIKRPQMHPRGVLDLEQYTTGQTTFNLHQSRNYQSFHTVCFYSSYVQNEQLTFKKPKYLKLFNSIQCWEKVFKTIIMLHKLWSFIVQMYQKIGDISQKRSIIPQRVRQVDINQLECMWSEFDQFHTHLDKSN</sequence>
<comment type="caution">
    <text evidence="1">The sequence shown here is derived from an EMBL/GenBank/DDBJ whole genome shotgun (WGS) entry which is preliminary data.</text>
</comment>
<keyword evidence="3" id="KW-1185">Reference proteome</keyword>
<reference evidence="2 3" key="2">
    <citation type="submission" date="2024-07" db="EMBL/GenBank/DDBJ databases">
        <authorList>
            <person name="Akdeniz Z."/>
        </authorList>
    </citation>
    <scope>NUCLEOTIDE SEQUENCE [LARGE SCALE GENOMIC DNA]</scope>
</reference>
<gene>
    <name evidence="1" type="ORF">HINF_LOCUS13466</name>
    <name evidence="2" type="ORF">HINF_LOCUS26663</name>
</gene>
<evidence type="ECO:0000313" key="3">
    <source>
        <dbReference type="Proteomes" id="UP001642409"/>
    </source>
</evidence>
<protein>
    <submittedName>
        <fullName evidence="2">Hypothetical_protein</fullName>
    </submittedName>
</protein>
<reference evidence="1" key="1">
    <citation type="submission" date="2023-06" db="EMBL/GenBank/DDBJ databases">
        <authorList>
            <person name="Kurt Z."/>
        </authorList>
    </citation>
    <scope>NUCLEOTIDE SEQUENCE</scope>
</reference>